<feature type="domain" description="C-type lectin" evidence="14">
    <location>
        <begin position="96"/>
        <end position="204"/>
    </location>
</feature>
<keyword evidence="3" id="KW-0254">Endocytosis</keyword>
<dbReference type="PANTHER" id="PTHR47727:SF1">
    <property type="entry name" value="C-TYPE LECTIN DOMAIN FAMILY 9 MEMBER A"/>
    <property type="match status" value="1"/>
</dbReference>
<dbReference type="PANTHER" id="PTHR47727">
    <property type="entry name" value="C-TYPE LECTIN DOMAIN FAMILY 9 MEMBER A"/>
    <property type="match status" value="1"/>
</dbReference>
<dbReference type="InterPro" id="IPR016187">
    <property type="entry name" value="CTDL_fold"/>
</dbReference>
<evidence type="ECO:0000256" key="13">
    <source>
        <dbReference type="ARBA" id="ARBA00074639"/>
    </source>
</evidence>
<organism evidence="15 16">
    <name type="scientific">Monodon monoceros</name>
    <name type="common">Narwhal</name>
    <name type="synonym">Ceratodon monodon</name>
    <dbReference type="NCBI Taxonomy" id="40151"/>
    <lineage>
        <taxon>Eukaryota</taxon>
        <taxon>Metazoa</taxon>
        <taxon>Chordata</taxon>
        <taxon>Craniata</taxon>
        <taxon>Vertebrata</taxon>
        <taxon>Euteleostomi</taxon>
        <taxon>Mammalia</taxon>
        <taxon>Eutheria</taxon>
        <taxon>Laurasiatheria</taxon>
        <taxon>Artiodactyla</taxon>
        <taxon>Whippomorpha</taxon>
        <taxon>Cetacea</taxon>
        <taxon>Odontoceti</taxon>
        <taxon>Monodontidae</taxon>
        <taxon>Monodon</taxon>
    </lineage>
</organism>
<evidence type="ECO:0000256" key="4">
    <source>
        <dbReference type="ARBA" id="ARBA00022692"/>
    </source>
</evidence>
<dbReference type="GO" id="GO:0009986">
    <property type="term" value="C:cell surface"/>
    <property type="evidence" value="ECO:0007669"/>
    <property type="project" value="TreeGrafter"/>
</dbReference>
<evidence type="ECO:0000256" key="7">
    <source>
        <dbReference type="ARBA" id="ARBA00022989"/>
    </source>
</evidence>
<protein>
    <recommendedName>
        <fullName evidence="13">C-type lectin domain family 9 member A</fullName>
    </recommendedName>
</protein>
<dbReference type="SUPFAM" id="SSF56436">
    <property type="entry name" value="C-type lectin-like"/>
    <property type="match status" value="2"/>
</dbReference>
<dbReference type="InterPro" id="IPR016186">
    <property type="entry name" value="C-type_lectin-like/link_sf"/>
</dbReference>
<reference evidence="16" key="1">
    <citation type="journal article" date="2019" name="IScience">
        <title>Narwhal Genome Reveals Long-Term Low Genetic Diversity despite Current Large Abundance Size.</title>
        <authorList>
            <person name="Westbury M.V."/>
            <person name="Petersen B."/>
            <person name="Garde E."/>
            <person name="Heide-Jorgensen M.P."/>
            <person name="Lorenzen E.D."/>
        </authorList>
    </citation>
    <scope>NUCLEOTIDE SEQUENCE [LARGE SCALE GENOMIC DNA]</scope>
</reference>
<proteinExistence type="predicted"/>
<comment type="subcellular location">
    <subcellularLocation>
        <location evidence="1">Membrane</location>
        <topology evidence="1">Single-pass type II membrane protein</topology>
    </subcellularLocation>
</comment>
<dbReference type="AlphaFoldDB" id="A0A4U1FQ06"/>
<evidence type="ECO:0000256" key="5">
    <source>
        <dbReference type="ARBA" id="ARBA00022734"/>
    </source>
</evidence>
<dbReference type="PROSITE" id="PS50041">
    <property type="entry name" value="C_TYPE_LECTIN_2"/>
    <property type="match status" value="2"/>
</dbReference>
<evidence type="ECO:0000256" key="1">
    <source>
        <dbReference type="ARBA" id="ARBA00004606"/>
    </source>
</evidence>
<evidence type="ECO:0000256" key="10">
    <source>
        <dbReference type="ARBA" id="ARBA00023170"/>
    </source>
</evidence>
<keyword evidence="5" id="KW-0430">Lectin</keyword>
<dbReference type="GO" id="GO:0006898">
    <property type="term" value="P:receptor-mediated endocytosis"/>
    <property type="evidence" value="ECO:0007669"/>
    <property type="project" value="InterPro"/>
</dbReference>
<evidence type="ECO:0000259" key="14">
    <source>
        <dbReference type="PROSITE" id="PS50041"/>
    </source>
</evidence>
<evidence type="ECO:0000256" key="9">
    <source>
        <dbReference type="ARBA" id="ARBA00023157"/>
    </source>
</evidence>
<dbReference type="Gene3D" id="3.10.100.10">
    <property type="entry name" value="Mannose-Binding Protein A, subunit A"/>
    <property type="match status" value="2"/>
</dbReference>
<evidence type="ECO:0000256" key="2">
    <source>
        <dbReference type="ARBA" id="ARBA00011738"/>
    </source>
</evidence>
<keyword evidence="11" id="KW-0325">Glycoprotein</keyword>
<comment type="caution">
    <text evidence="15">The sequence shown here is derived from an EMBL/GenBank/DDBJ whole genome shotgun (WGS) entry which is preliminary data.</text>
</comment>
<sequence>MQDEDGYVTLNIKTQKPALTSGDPASSSLWRVMALILLILCMGIAVGLQNYLQAENEHLSGTLKQLARKFCQDLLQQSGQKESHKCSPCDIHWRYYGDSCYGFFRHNLTWKDSKKYCADVNATLLKITRKDTLQYISSRTGLIRWVGLSRQKSSDVWMWEDGSVPSKNLFKLSGTATENMNCAYFHNGKIHPTFCENKHYLMCERKAGMAKELFVSASHVDPLTYQSTSDMQEEETYTSLQWDNPTPNPYQKHLSSTKNSVFQVSTTAMKQQEKLIQQDRVLLNFTQWKRNHDLQMKYCQMLMQTSFSSDNWIRNGESCYRVFESWTIWHTSREDCLKEGSKLLQIDSKEEMDFITGSLRKIKRNYDYWVGLSQDGSSQPWLWRDGSSPSPDLSPIQGPQSTNQVCGYLRNNGLSSANCSTWKYFICEKYAWQLNLITWNKGEIIASFSSKDCLSSRFFKVLSWSCVWRKDRKHLITLFRRSTMKPEANILQLTSSASM</sequence>
<evidence type="ECO:0000313" key="16">
    <source>
        <dbReference type="Proteomes" id="UP000308365"/>
    </source>
</evidence>
<evidence type="ECO:0000313" key="15">
    <source>
        <dbReference type="EMBL" id="TKC52198.1"/>
    </source>
</evidence>
<dbReference type="GO" id="GO:0030246">
    <property type="term" value="F:carbohydrate binding"/>
    <property type="evidence" value="ECO:0007669"/>
    <property type="project" value="UniProtKB-KW"/>
</dbReference>
<name>A0A4U1FQ06_MONMO</name>
<dbReference type="InterPro" id="IPR033992">
    <property type="entry name" value="NKR-like_CTLD"/>
</dbReference>
<evidence type="ECO:0000256" key="11">
    <source>
        <dbReference type="ARBA" id="ARBA00023180"/>
    </source>
</evidence>
<gene>
    <name evidence="15" type="ORF">EI555_018176</name>
</gene>
<comment type="function">
    <text evidence="12">Functions as an endocytic receptor on a small subset of myeloid cells specialized for the uptake and processing of material from dead cells. Recognizes filamentous form of actin in association with particular actin-binding domains of cytoskeletal proteins, including spectrin, exposed when cell membranes are damaged, and mediate the cross-presentation of dead-cell associated antigens in a Syk-dependent manner.</text>
</comment>
<dbReference type="InterPro" id="IPR043315">
    <property type="entry name" value="CLEC9A"/>
</dbReference>
<dbReference type="GO" id="GO:0016020">
    <property type="term" value="C:membrane"/>
    <property type="evidence" value="ECO:0007669"/>
    <property type="project" value="UniProtKB-SubCell"/>
</dbReference>
<keyword evidence="8" id="KW-0472">Membrane</keyword>
<keyword evidence="10" id="KW-0675">Receptor</keyword>
<dbReference type="Proteomes" id="UP000308365">
    <property type="component" value="Unassembled WGS sequence"/>
</dbReference>
<dbReference type="FunFam" id="3.10.100.10:FF:000075">
    <property type="entry name" value="C-type lectin domain family 9 member A"/>
    <property type="match status" value="1"/>
</dbReference>
<evidence type="ECO:0000256" key="3">
    <source>
        <dbReference type="ARBA" id="ARBA00022583"/>
    </source>
</evidence>
<evidence type="ECO:0000256" key="12">
    <source>
        <dbReference type="ARBA" id="ARBA00058175"/>
    </source>
</evidence>
<keyword evidence="9" id="KW-1015">Disulfide bond</keyword>
<accession>A0A4U1FQ06</accession>
<evidence type="ECO:0000256" key="8">
    <source>
        <dbReference type="ARBA" id="ARBA00023136"/>
    </source>
</evidence>
<evidence type="ECO:0000256" key="6">
    <source>
        <dbReference type="ARBA" id="ARBA00022968"/>
    </source>
</evidence>
<dbReference type="CDD" id="cd03593">
    <property type="entry name" value="CLECT_NK_receptors_like"/>
    <property type="match status" value="2"/>
</dbReference>
<dbReference type="SMART" id="SM00034">
    <property type="entry name" value="CLECT"/>
    <property type="match status" value="2"/>
</dbReference>
<comment type="subunit">
    <text evidence="2">Homodimer.</text>
</comment>
<dbReference type="EMBL" id="RWIC01000037">
    <property type="protein sequence ID" value="TKC52198.1"/>
    <property type="molecule type" value="Genomic_DNA"/>
</dbReference>
<keyword evidence="6" id="KW-0735">Signal-anchor</keyword>
<dbReference type="InterPro" id="IPR001304">
    <property type="entry name" value="C-type_lectin-like"/>
</dbReference>
<keyword evidence="7" id="KW-1133">Transmembrane helix</keyword>
<keyword evidence="4" id="KW-0812">Transmembrane</keyword>
<dbReference type="Pfam" id="PF00059">
    <property type="entry name" value="Lectin_C"/>
    <property type="match status" value="2"/>
</dbReference>
<feature type="domain" description="C-type lectin" evidence="14">
    <location>
        <begin position="315"/>
        <end position="428"/>
    </location>
</feature>